<reference evidence="2 3" key="1">
    <citation type="journal article" date="2007" name="Nature">
        <title>Evolution of genes and genomes on the Drosophila phylogeny.</title>
        <authorList>
            <consortium name="Drosophila 12 Genomes Consortium"/>
            <person name="Clark A.G."/>
            <person name="Eisen M.B."/>
            <person name="Smith D.R."/>
            <person name="Bergman C.M."/>
            <person name="Oliver B."/>
            <person name="Markow T.A."/>
            <person name="Kaufman T.C."/>
            <person name="Kellis M."/>
            <person name="Gelbart W."/>
            <person name="Iyer V.N."/>
            <person name="Pollard D.A."/>
            <person name="Sackton T.B."/>
            <person name="Larracuente A.M."/>
            <person name="Singh N.D."/>
            <person name="Abad J.P."/>
            <person name="Abt D.N."/>
            <person name="Adryan B."/>
            <person name="Aguade M."/>
            <person name="Akashi H."/>
            <person name="Anderson W.W."/>
            <person name="Aquadro C.F."/>
            <person name="Ardell D.H."/>
            <person name="Arguello R."/>
            <person name="Artieri C.G."/>
            <person name="Barbash D.A."/>
            <person name="Barker D."/>
            <person name="Barsanti P."/>
            <person name="Batterham P."/>
            <person name="Batzoglou S."/>
            <person name="Begun D."/>
            <person name="Bhutkar A."/>
            <person name="Blanco E."/>
            <person name="Bosak S.A."/>
            <person name="Bradley R.K."/>
            <person name="Brand A.D."/>
            <person name="Brent M.R."/>
            <person name="Brooks A.N."/>
            <person name="Brown R.H."/>
            <person name="Butlin R.K."/>
            <person name="Caggese C."/>
            <person name="Calvi B.R."/>
            <person name="Bernardo de Carvalho A."/>
            <person name="Caspi A."/>
            <person name="Castrezana S."/>
            <person name="Celniker S.E."/>
            <person name="Chang J.L."/>
            <person name="Chapple C."/>
            <person name="Chatterji S."/>
            <person name="Chinwalla A."/>
            <person name="Civetta A."/>
            <person name="Clifton S.W."/>
            <person name="Comeron J.M."/>
            <person name="Costello J.C."/>
            <person name="Coyne J.A."/>
            <person name="Daub J."/>
            <person name="David R.G."/>
            <person name="Delcher A.L."/>
            <person name="Delehaunty K."/>
            <person name="Do C.B."/>
            <person name="Ebling H."/>
            <person name="Edwards K."/>
            <person name="Eickbush T."/>
            <person name="Evans J.D."/>
            <person name="Filipski A."/>
            <person name="Findeiss S."/>
            <person name="Freyhult E."/>
            <person name="Fulton L."/>
            <person name="Fulton R."/>
            <person name="Garcia A.C."/>
            <person name="Gardiner A."/>
            <person name="Garfield D.A."/>
            <person name="Garvin B.E."/>
            <person name="Gibson G."/>
            <person name="Gilbert D."/>
            <person name="Gnerre S."/>
            <person name="Godfrey J."/>
            <person name="Good R."/>
            <person name="Gotea V."/>
            <person name="Gravely B."/>
            <person name="Greenberg A.J."/>
            <person name="Griffiths-Jones S."/>
            <person name="Gross S."/>
            <person name="Guigo R."/>
            <person name="Gustafson E.A."/>
            <person name="Haerty W."/>
            <person name="Hahn M.W."/>
            <person name="Halligan D.L."/>
            <person name="Halpern A.L."/>
            <person name="Halter G.M."/>
            <person name="Han M.V."/>
            <person name="Heger A."/>
            <person name="Hillier L."/>
            <person name="Hinrichs A.S."/>
            <person name="Holmes I."/>
            <person name="Hoskins R.A."/>
            <person name="Hubisz M.J."/>
            <person name="Hultmark D."/>
            <person name="Huntley M.A."/>
            <person name="Jaffe D.B."/>
            <person name="Jagadeeshan S."/>
            <person name="Jeck W.R."/>
            <person name="Johnson J."/>
            <person name="Jones C.D."/>
            <person name="Jordan W.C."/>
            <person name="Karpen G.H."/>
            <person name="Kataoka E."/>
            <person name="Keightley P.D."/>
            <person name="Kheradpour P."/>
            <person name="Kirkness E.F."/>
            <person name="Koerich L.B."/>
            <person name="Kristiansen K."/>
            <person name="Kudrna D."/>
            <person name="Kulathinal R.J."/>
            <person name="Kumar S."/>
            <person name="Kwok R."/>
            <person name="Lander E."/>
            <person name="Langley C.H."/>
            <person name="Lapoint R."/>
            <person name="Lazzaro B.P."/>
            <person name="Lee S.J."/>
            <person name="Levesque L."/>
            <person name="Li R."/>
            <person name="Lin C.F."/>
            <person name="Lin M.F."/>
            <person name="Lindblad-Toh K."/>
            <person name="Llopart A."/>
            <person name="Long M."/>
            <person name="Low L."/>
            <person name="Lozovsky E."/>
            <person name="Lu J."/>
            <person name="Luo M."/>
            <person name="Machado C.A."/>
            <person name="Makalowski W."/>
            <person name="Marzo M."/>
            <person name="Matsuda M."/>
            <person name="Matzkin L."/>
            <person name="McAllister B."/>
            <person name="McBride C.S."/>
            <person name="McKernan B."/>
            <person name="McKernan K."/>
            <person name="Mendez-Lago M."/>
            <person name="Minx P."/>
            <person name="Mollenhauer M.U."/>
            <person name="Montooth K."/>
            <person name="Mount S.M."/>
            <person name="Mu X."/>
            <person name="Myers E."/>
            <person name="Negre B."/>
            <person name="Newfeld S."/>
            <person name="Nielsen R."/>
            <person name="Noor M.A."/>
            <person name="O'Grady P."/>
            <person name="Pachter L."/>
            <person name="Papaceit M."/>
            <person name="Parisi M.J."/>
            <person name="Parisi M."/>
            <person name="Parts L."/>
            <person name="Pedersen J.S."/>
            <person name="Pesole G."/>
            <person name="Phillippy A.M."/>
            <person name="Ponting C.P."/>
            <person name="Pop M."/>
            <person name="Porcelli D."/>
            <person name="Powell J.R."/>
            <person name="Prohaska S."/>
            <person name="Pruitt K."/>
            <person name="Puig M."/>
            <person name="Quesneville H."/>
            <person name="Ram K.R."/>
            <person name="Rand D."/>
            <person name="Rasmussen M.D."/>
            <person name="Reed L.K."/>
            <person name="Reenan R."/>
            <person name="Reily A."/>
            <person name="Remington K.A."/>
            <person name="Rieger T.T."/>
            <person name="Ritchie M.G."/>
            <person name="Robin C."/>
            <person name="Rogers Y.H."/>
            <person name="Rohde C."/>
            <person name="Rozas J."/>
            <person name="Rubenfield M.J."/>
            <person name="Ruiz A."/>
            <person name="Russo S."/>
            <person name="Salzberg S.L."/>
            <person name="Sanchez-Gracia A."/>
            <person name="Saranga D.J."/>
            <person name="Sato H."/>
            <person name="Schaeffer S.W."/>
            <person name="Schatz M.C."/>
            <person name="Schlenke T."/>
            <person name="Schwartz R."/>
            <person name="Segarra C."/>
            <person name="Singh R.S."/>
            <person name="Sirot L."/>
            <person name="Sirota M."/>
            <person name="Sisneros N.B."/>
            <person name="Smith C.D."/>
            <person name="Smith T.F."/>
            <person name="Spieth J."/>
            <person name="Stage D.E."/>
            <person name="Stark A."/>
            <person name="Stephan W."/>
            <person name="Strausberg R.L."/>
            <person name="Strempel S."/>
            <person name="Sturgill D."/>
            <person name="Sutton G."/>
            <person name="Sutton G.G."/>
            <person name="Tao W."/>
            <person name="Teichmann S."/>
            <person name="Tobari Y.N."/>
            <person name="Tomimura Y."/>
            <person name="Tsolas J.M."/>
            <person name="Valente V.L."/>
            <person name="Venter E."/>
            <person name="Venter J.C."/>
            <person name="Vicario S."/>
            <person name="Vieira F.G."/>
            <person name="Vilella A.J."/>
            <person name="Villasante A."/>
            <person name="Walenz B."/>
            <person name="Wang J."/>
            <person name="Wasserman M."/>
            <person name="Watts T."/>
            <person name="Wilson D."/>
            <person name="Wilson R.K."/>
            <person name="Wing R.A."/>
            <person name="Wolfner M.F."/>
            <person name="Wong A."/>
            <person name="Wong G.K."/>
            <person name="Wu C.I."/>
            <person name="Wu G."/>
            <person name="Yamamoto D."/>
            <person name="Yang H.P."/>
            <person name="Yang S.P."/>
            <person name="Yorke J.A."/>
            <person name="Yoshida K."/>
            <person name="Zdobnov E."/>
            <person name="Zhang P."/>
            <person name="Zhang Y."/>
            <person name="Zimin A.V."/>
            <person name="Baldwin J."/>
            <person name="Abdouelleil A."/>
            <person name="Abdulkadir J."/>
            <person name="Abebe A."/>
            <person name="Abera B."/>
            <person name="Abreu J."/>
            <person name="Acer S.C."/>
            <person name="Aftuck L."/>
            <person name="Alexander A."/>
            <person name="An P."/>
            <person name="Anderson E."/>
            <person name="Anderson S."/>
            <person name="Arachi H."/>
            <person name="Azer M."/>
            <person name="Bachantsang P."/>
            <person name="Barry A."/>
            <person name="Bayul T."/>
            <person name="Berlin A."/>
            <person name="Bessette D."/>
            <person name="Bloom T."/>
            <person name="Blye J."/>
            <person name="Boguslavskiy L."/>
            <person name="Bonnet C."/>
            <person name="Boukhgalter B."/>
            <person name="Bourzgui I."/>
            <person name="Brown A."/>
            <person name="Cahill P."/>
            <person name="Channer S."/>
            <person name="Cheshatsang Y."/>
            <person name="Chuda L."/>
            <person name="Citroen M."/>
            <person name="Collymore A."/>
            <person name="Cooke P."/>
            <person name="Costello M."/>
            <person name="D'Aco K."/>
            <person name="Daza R."/>
            <person name="De Haan G."/>
            <person name="DeGray S."/>
            <person name="DeMaso C."/>
            <person name="Dhargay N."/>
            <person name="Dooley K."/>
            <person name="Dooley E."/>
            <person name="Doricent M."/>
            <person name="Dorje P."/>
            <person name="Dorjee K."/>
            <person name="Dupes A."/>
            <person name="Elong R."/>
            <person name="Falk J."/>
            <person name="Farina A."/>
            <person name="Faro S."/>
            <person name="Ferguson D."/>
            <person name="Fisher S."/>
            <person name="Foley C.D."/>
            <person name="Franke A."/>
            <person name="Friedrich D."/>
            <person name="Gadbois L."/>
            <person name="Gearin G."/>
            <person name="Gearin C.R."/>
            <person name="Giannoukos G."/>
            <person name="Goode T."/>
            <person name="Graham J."/>
            <person name="Grandbois E."/>
            <person name="Grewal S."/>
            <person name="Gyaltsen K."/>
            <person name="Hafez N."/>
            <person name="Hagos B."/>
            <person name="Hall J."/>
            <person name="Henson C."/>
            <person name="Hollinger A."/>
            <person name="Honan T."/>
            <person name="Huard M.D."/>
            <person name="Hughes L."/>
            <person name="Hurhula B."/>
            <person name="Husby M.E."/>
            <person name="Kamat A."/>
            <person name="Kanga B."/>
            <person name="Kashin S."/>
            <person name="Khazanovich D."/>
            <person name="Kisner P."/>
            <person name="Lance K."/>
            <person name="Lara M."/>
            <person name="Lee W."/>
            <person name="Lennon N."/>
            <person name="Letendre F."/>
            <person name="LeVine R."/>
            <person name="Lipovsky A."/>
            <person name="Liu X."/>
            <person name="Liu J."/>
            <person name="Liu S."/>
            <person name="Lokyitsang T."/>
            <person name="Lokyitsang Y."/>
            <person name="Lubonja R."/>
            <person name="Lui A."/>
            <person name="MacDonald P."/>
            <person name="Magnisalis V."/>
            <person name="Maru K."/>
            <person name="Matthews C."/>
            <person name="McCusker W."/>
            <person name="McDonough S."/>
            <person name="Mehta T."/>
            <person name="Meldrim J."/>
            <person name="Meneus L."/>
            <person name="Mihai O."/>
            <person name="Mihalev A."/>
            <person name="Mihova T."/>
            <person name="Mittelman R."/>
            <person name="Mlenga V."/>
            <person name="Montmayeur A."/>
            <person name="Mulrain L."/>
            <person name="Navidi A."/>
            <person name="Naylor J."/>
            <person name="Negash T."/>
            <person name="Nguyen T."/>
            <person name="Nguyen N."/>
            <person name="Nicol R."/>
            <person name="Norbu C."/>
            <person name="Norbu N."/>
            <person name="Novod N."/>
            <person name="O'Neill B."/>
            <person name="Osman S."/>
            <person name="Markiewicz E."/>
            <person name="Oyono O.L."/>
            <person name="Patti C."/>
            <person name="Phunkhang P."/>
            <person name="Pierre F."/>
            <person name="Priest M."/>
            <person name="Raghuraman S."/>
            <person name="Rege F."/>
            <person name="Reyes R."/>
            <person name="Rise C."/>
            <person name="Rogov P."/>
            <person name="Ross K."/>
            <person name="Ryan E."/>
            <person name="Settipalli S."/>
            <person name="Shea T."/>
            <person name="Sherpa N."/>
            <person name="Shi L."/>
            <person name="Shih D."/>
            <person name="Sparrow T."/>
            <person name="Spaulding J."/>
            <person name="Stalker J."/>
            <person name="Stange-Thomann N."/>
            <person name="Stavropoulos S."/>
            <person name="Stone C."/>
            <person name="Strader C."/>
            <person name="Tesfaye S."/>
            <person name="Thomson T."/>
            <person name="Thoulutsang Y."/>
            <person name="Thoulutsang D."/>
            <person name="Topham K."/>
            <person name="Topping I."/>
            <person name="Tsamla T."/>
            <person name="Vassiliev H."/>
            <person name="Vo A."/>
            <person name="Wangchuk T."/>
            <person name="Wangdi T."/>
            <person name="Weiand M."/>
            <person name="Wilkinson J."/>
            <person name="Wilson A."/>
            <person name="Yadav S."/>
            <person name="Young G."/>
            <person name="Yu Q."/>
            <person name="Zembek L."/>
            <person name="Zhong D."/>
            <person name="Zimmer A."/>
            <person name="Zwirko Z."/>
            <person name="Jaffe D.B."/>
            <person name="Alvarez P."/>
            <person name="Brockman W."/>
            <person name="Butler J."/>
            <person name="Chin C."/>
            <person name="Gnerre S."/>
            <person name="Grabherr M."/>
            <person name="Kleber M."/>
            <person name="Mauceli E."/>
            <person name="MacCallum I."/>
        </authorList>
    </citation>
    <scope>NUCLEOTIDE SEQUENCE [LARGE SCALE GENOMIC DNA]</scope>
    <source>
        <strain evidence="3">white501</strain>
    </source>
</reference>
<keyword evidence="3" id="KW-1185">Reference proteome</keyword>
<sequence>MARGVEDRWLHQSVSQPGHSARPVAKWRLVEHSLHVLLHRPTSSVLHPLSSASSSSSDGPILGTQATTVAAKEKKLRLFKFNGQRGGRAWSVKS</sequence>
<protein>
    <submittedName>
        <fullName evidence="2">GD21957</fullName>
    </submittedName>
</protein>
<feature type="compositionally biased region" description="Basic and acidic residues" evidence="1">
    <location>
        <begin position="1"/>
        <end position="10"/>
    </location>
</feature>
<gene>
    <name evidence="2" type="primary">Dsim\GD21957</name>
    <name evidence="2" type="ORF">Dsim_GD21957</name>
</gene>
<evidence type="ECO:0000313" key="3">
    <source>
        <dbReference type="Proteomes" id="UP000000304"/>
    </source>
</evidence>
<dbReference type="OMA" id="WRLVEHS"/>
<name>B4Q6E4_DROSI</name>
<dbReference type="HOGENOM" id="CLU_185525_0_0_1"/>
<dbReference type="AlphaFoldDB" id="B4Q6E4"/>
<dbReference type="Proteomes" id="UP000000304">
    <property type="component" value="Chromosome 2L"/>
</dbReference>
<organism evidence="2 3">
    <name type="scientific">Drosophila simulans</name>
    <name type="common">Fruit fly</name>
    <dbReference type="NCBI Taxonomy" id="7240"/>
    <lineage>
        <taxon>Eukaryota</taxon>
        <taxon>Metazoa</taxon>
        <taxon>Ecdysozoa</taxon>
        <taxon>Arthropoda</taxon>
        <taxon>Hexapoda</taxon>
        <taxon>Insecta</taxon>
        <taxon>Pterygota</taxon>
        <taxon>Neoptera</taxon>
        <taxon>Endopterygota</taxon>
        <taxon>Diptera</taxon>
        <taxon>Brachycera</taxon>
        <taxon>Muscomorpha</taxon>
        <taxon>Ephydroidea</taxon>
        <taxon>Drosophilidae</taxon>
        <taxon>Drosophila</taxon>
        <taxon>Sophophora</taxon>
    </lineage>
</organism>
<evidence type="ECO:0000313" key="2">
    <source>
        <dbReference type="EMBL" id="EDX05126.1"/>
    </source>
</evidence>
<accession>B4Q6E4</accession>
<proteinExistence type="predicted"/>
<dbReference type="EMBL" id="CM000361">
    <property type="protein sequence ID" value="EDX05126.1"/>
    <property type="molecule type" value="Genomic_DNA"/>
</dbReference>
<feature type="region of interest" description="Disordered" evidence="1">
    <location>
        <begin position="1"/>
        <end position="22"/>
    </location>
</feature>
<evidence type="ECO:0000256" key="1">
    <source>
        <dbReference type="SAM" id="MobiDB-lite"/>
    </source>
</evidence>